<reference evidence="2" key="1">
    <citation type="submission" date="2022-10" db="EMBL/GenBank/DDBJ databases">
        <title>Culturing micro-colonial fungi from biological soil crusts in the Mojave desert and describing Neophaeococcomyces mojavensis, and introducing the new genera and species Taxawa tesnikishii.</title>
        <authorList>
            <person name="Kurbessoian T."/>
            <person name="Stajich J.E."/>
        </authorList>
    </citation>
    <scope>NUCLEOTIDE SEQUENCE</scope>
    <source>
        <strain evidence="2">TK_35</strain>
    </source>
</reference>
<feature type="compositionally biased region" description="Low complexity" evidence="1">
    <location>
        <begin position="409"/>
        <end position="419"/>
    </location>
</feature>
<comment type="caution">
    <text evidence="2">The sequence shown here is derived from an EMBL/GenBank/DDBJ whole genome shotgun (WGS) entry which is preliminary data.</text>
</comment>
<evidence type="ECO:0000313" key="3">
    <source>
        <dbReference type="Proteomes" id="UP001172681"/>
    </source>
</evidence>
<name>A0AA39CZJ3_9EURO</name>
<protein>
    <submittedName>
        <fullName evidence="2">Uncharacterized protein</fullName>
    </submittedName>
</protein>
<sequence length="447" mass="49423">MIYGRLQVNPPSVGEALPPYLQQADANPSNASSRLSGRLSVSERSVTQNAFDSIRLCLRGVIISSVGGKNALEDIITLTDIKSVSDFEPVQDAANQTHHVEFYFEVPTNASSSLGRLRALPLTMTISGTTRSCQNMAVNDNRTIHGDCEVSYWIEAQFRKGSKQVGYLSEKVKVSFLYPRLHVSLARDMPRVLSAKPDLLSRCRFQKGPDLSVTLYAPDMLAERSQQTGKRRLVLPLAATLGSRTSATGNNSIDSRQSMKCSACIKWEVDTRFSTRSVHVGGGRLNSGEMVQKTTTASVQKDTILFRPLPQYDNRAVRSDVDRSQTSFIATSQLELEVPDAVCQPSLDGWTYLARTYYLDITLNFHGLQGAPKYNVRKRIPLRVSAIGRTDEGILKEDIAIDVLEMSDDGSSVDGRSSDLNSLSDRMEPQEQRAPSRRATPPPPYFP</sequence>
<evidence type="ECO:0000313" key="2">
    <source>
        <dbReference type="EMBL" id="KAJ9637932.1"/>
    </source>
</evidence>
<dbReference type="AlphaFoldDB" id="A0AA39CZJ3"/>
<organism evidence="2 3">
    <name type="scientific">Knufia peltigerae</name>
    <dbReference type="NCBI Taxonomy" id="1002370"/>
    <lineage>
        <taxon>Eukaryota</taxon>
        <taxon>Fungi</taxon>
        <taxon>Dikarya</taxon>
        <taxon>Ascomycota</taxon>
        <taxon>Pezizomycotina</taxon>
        <taxon>Eurotiomycetes</taxon>
        <taxon>Chaetothyriomycetidae</taxon>
        <taxon>Chaetothyriales</taxon>
        <taxon>Trichomeriaceae</taxon>
        <taxon>Knufia</taxon>
    </lineage>
</organism>
<feature type="region of interest" description="Disordered" evidence="1">
    <location>
        <begin position="407"/>
        <end position="447"/>
    </location>
</feature>
<dbReference type="EMBL" id="JAPDRN010000023">
    <property type="protein sequence ID" value="KAJ9637932.1"/>
    <property type="molecule type" value="Genomic_DNA"/>
</dbReference>
<keyword evidence="3" id="KW-1185">Reference proteome</keyword>
<proteinExistence type="predicted"/>
<evidence type="ECO:0000256" key="1">
    <source>
        <dbReference type="SAM" id="MobiDB-lite"/>
    </source>
</evidence>
<dbReference type="Proteomes" id="UP001172681">
    <property type="component" value="Unassembled WGS sequence"/>
</dbReference>
<gene>
    <name evidence="2" type="ORF">H2204_004522</name>
</gene>
<accession>A0AA39CZJ3</accession>